<accession>A0A8J8NTE0</accession>
<protein>
    <submittedName>
        <fullName evidence="2">Uncharacterized protein</fullName>
    </submittedName>
</protein>
<dbReference type="Proteomes" id="UP000785679">
    <property type="component" value="Unassembled WGS sequence"/>
</dbReference>
<reference evidence="2" key="1">
    <citation type="submission" date="2019-06" db="EMBL/GenBank/DDBJ databases">
        <authorList>
            <person name="Zheng W."/>
        </authorList>
    </citation>
    <scope>NUCLEOTIDE SEQUENCE</scope>
    <source>
        <strain evidence="2">QDHG01</strain>
    </source>
</reference>
<keyword evidence="3" id="KW-1185">Reference proteome</keyword>
<comment type="caution">
    <text evidence="2">The sequence shown here is derived from an EMBL/GenBank/DDBJ whole genome shotgun (WGS) entry which is preliminary data.</text>
</comment>
<evidence type="ECO:0000313" key="2">
    <source>
        <dbReference type="EMBL" id="TNV81406.1"/>
    </source>
</evidence>
<evidence type="ECO:0000256" key="1">
    <source>
        <dbReference type="SAM" id="MobiDB-lite"/>
    </source>
</evidence>
<gene>
    <name evidence="2" type="ORF">FGO68_gene10299</name>
</gene>
<dbReference type="AlphaFoldDB" id="A0A8J8NTE0"/>
<feature type="compositionally biased region" description="Basic and acidic residues" evidence="1">
    <location>
        <begin position="97"/>
        <end position="127"/>
    </location>
</feature>
<organism evidence="2 3">
    <name type="scientific">Halteria grandinella</name>
    <dbReference type="NCBI Taxonomy" id="5974"/>
    <lineage>
        <taxon>Eukaryota</taxon>
        <taxon>Sar</taxon>
        <taxon>Alveolata</taxon>
        <taxon>Ciliophora</taxon>
        <taxon>Intramacronucleata</taxon>
        <taxon>Spirotrichea</taxon>
        <taxon>Stichotrichia</taxon>
        <taxon>Sporadotrichida</taxon>
        <taxon>Halteriidae</taxon>
        <taxon>Halteria</taxon>
    </lineage>
</organism>
<dbReference type="EMBL" id="RRYP01006184">
    <property type="protein sequence ID" value="TNV81406.1"/>
    <property type="molecule type" value="Genomic_DNA"/>
</dbReference>
<proteinExistence type="predicted"/>
<name>A0A8J8NTE0_HALGN</name>
<feature type="region of interest" description="Disordered" evidence="1">
    <location>
        <begin position="83"/>
        <end position="127"/>
    </location>
</feature>
<sequence>MTDWNYFAKNPLLLSDLYPPQGFQRTCQIYISNPGLHYFEERYKHTFRFSLTNLLRESISLQNLDQNGDIPFESLKEIVSEEEQNGTFNENQNGRRLGAEGSDRGVVHPEEIDLSQKENDKTMTEKAEESQMEVEELSHSNSSVQVLSQEDHKDHVALNSPPSSFKEKIQNIVIQSSLLQLSQSQGKTYSQKGRLEKTKAKQLKRLTKELYSFLEDFKRGEAGSKQ</sequence>
<feature type="compositionally biased region" description="Polar residues" evidence="1">
    <location>
        <begin position="85"/>
        <end position="94"/>
    </location>
</feature>
<evidence type="ECO:0000313" key="3">
    <source>
        <dbReference type="Proteomes" id="UP000785679"/>
    </source>
</evidence>